<dbReference type="CDD" id="cd03786">
    <property type="entry name" value="GTB_UDP-GlcNAc_2-Epimerase"/>
    <property type="match status" value="1"/>
</dbReference>
<sequence>MSGALSGALGGAIAIVVGTRPEIIKMAPIVRACVDLGEPFLLLHTGQHYSFAMDGVFFRELELPAPHHNLEVGSGSQAYQIGAIVSGLEPILTRERPQVLLVEGDTNSVLAAGLAANKLGVRVGHVEAGLRSYDRTMPEEINRILTDHLSDHLFAPTAHARDLLLGEGVAAGRIHVTGNTVVDELMRQRPRAERPEVFERFGVTKARFALATLHRAENVDVDARLRGILTGLGTVARDLGLPILAALHPRTTARLGTSGLTMPEGVRALPPLPYLDFLGLHAGAALMLTDSGGLQEEACCLRVPCVTLRDNTERPESVAAQANLLAGADPERIVAAARAMLSRARDWENPFGDGHSGRRIVEVLRSLR</sequence>
<evidence type="ECO:0000313" key="4">
    <source>
        <dbReference type="Proteomes" id="UP000319771"/>
    </source>
</evidence>
<keyword evidence="1 3" id="KW-0413">Isomerase</keyword>
<protein>
    <submittedName>
        <fullName evidence="3">UDP-N-acetylglucosamine 2-epimerase (Non-hydrolyzing)</fullName>
        <ecNumber evidence="3">5.1.3.14</ecNumber>
    </submittedName>
</protein>
<dbReference type="PANTHER" id="PTHR43174:SF1">
    <property type="entry name" value="UDP-N-ACETYLGLUCOSAMINE 2-EPIMERASE"/>
    <property type="match status" value="1"/>
</dbReference>
<evidence type="ECO:0000313" key="3">
    <source>
        <dbReference type="EMBL" id="TMQ71181.1"/>
    </source>
</evidence>
<dbReference type="GO" id="GO:0008761">
    <property type="term" value="F:UDP-N-acetylglucosamine 2-epimerase activity"/>
    <property type="evidence" value="ECO:0007669"/>
    <property type="project" value="UniProtKB-EC"/>
</dbReference>
<dbReference type="NCBIfam" id="TIGR00236">
    <property type="entry name" value="wecB"/>
    <property type="match status" value="1"/>
</dbReference>
<organism evidence="3 4">
    <name type="scientific">Eiseniibacteriota bacterium</name>
    <dbReference type="NCBI Taxonomy" id="2212470"/>
    <lineage>
        <taxon>Bacteria</taxon>
        <taxon>Candidatus Eiseniibacteriota</taxon>
    </lineage>
</organism>
<dbReference type="Proteomes" id="UP000319771">
    <property type="component" value="Unassembled WGS sequence"/>
</dbReference>
<feature type="domain" description="UDP-N-acetylglucosamine 2-epimerase" evidence="2">
    <location>
        <begin position="42"/>
        <end position="365"/>
    </location>
</feature>
<dbReference type="InterPro" id="IPR029767">
    <property type="entry name" value="WecB-like"/>
</dbReference>
<dbReference type="Pfam" id="PF02350">
    <property type="entry name" value="Epimerase_2"/>
    <property type="match status" value="1"/>
</dbReference>
<comment type="similarity">
    <text evidence="1">Belongs to the UDP-N-acetylglucosamine 2-epimerase family.</text>
</comment>
<dbReference type="EMBL" id="VBPB01000180">
    <property type="protein sequence ID" value="TMQ71181.1"/>
    <property type="molecule type" value="Genomic_DNA"/>
</dbReference>
<evidence type="ECO:0000256" key="1">
    <source>
        <dbReference type="RuleBase" id="RU003513"/>
    </source>
</evidence>
<dbReference type="Gene3D" id="3.40.50.2000">
    <property type="entry name" value="Glycogen Phosphorylase B"/>
    <property type="match status" value="2"/>
</dbReference>
<evidence type="ECO:0000259" key="2">
    <source>
        <dbReference type="Pfam" id="PF02350"/>
    </source>
</evidence>
<reference evidence="3 4" key="1">
    <citation type="journal article" date="2019" name="Nat. Microbiol.">
        <title>Mediterranean grassland soil C-N compound turnover is dependent on rainfall and depth, and is mediated by genomically divergent microorganisms.</title>
        <authorList>
            <person name="Diamond S."/>
            <person name="Andeer P.F."/>
            <person name="Li Z."/>
            <person name="Crits-Christoph A."/>
            <person name="Burstein D."/>
            <person name="Anantharaman K."/>
            <person name="Lane K.R."/>
            <person name="Thomas B.C."/>
            <person name="Pan C."/>
            <person name="Northen T.R."/>
            <person name="Banfield J.F."/>
        </authorList>
    </citation>
    <scope>NUCLEOTIDE SEQUENCE [LARGE SCALE GENOMIC DNA]</scope>
    <source>
        <strain evidence="3">WS_11</strain>
    </source>
</reference>
<gene>
    <name evidence="3" type="ORF">E6K81_10670</name>
</gene>
<dbReference type="AlphaFoldDB" id="A0A538U5M5"/>
<dbReference type="SUPFAM" id="SSF53756">
    <property type="entry name" value="UDP-Glycosyltransferase/glycogen phosphorylase"/>
    <property type="match status" value="1"/>
</dbReference>
<name>A0A538U5M5_UNCEI</name>
<comment type="caution">
    <text evidence="3">The sequence shown here is derived from an EMBL/GenBank/DDBJ whole genome shotgun (WGS) entry which is preliminary data.</text>
</comment>
<proteinExistence type="inferred from homology"/>
<dbReference type="PANTHER" id="PTHR43174">
    <property type="entry name" value="UDP-N-ACETYLGLUCOSAMINE 2-EPIMERASE"/>
    <property type="match status" value="1"/>
</dbReference>
<accession>A0A538U5M5</accession>
<dbReference type="InterPro" id="IPR003331">
    <property type="entry name" value="UDP_GlcNAc_Epimerase_2_dom"/>
</dbReference>
<dbReference type="EC" id="5.1.3.14" evidence="3"/>